<sequence length="512" mass="53179">MDIHLSTLAATLGAISALHAESRAAALRPLPFTAAMLNLPALDVLAYIRDADALDAALFTYPALPAAADDKAERSSSSKTRRDAGAAASSTSAAAAAADDAASLLAPRLPEPRQFLPPTPLRKPAAERAPYDARTLLLAAQKLVDNYHNAPRARRHIKSLLRHSSELSKSAASYKRDIAAAEAEIARLSAPGGGASAAASSSGSSAPTAARSAAEKEEAKRLVKEMEREEMELIALEEMERELVERRKKLSQPKKRASPAAAMQQREATPSSEPAVPEPAAPAEEAVTLAAPSSDAAPAADASSGGAEDGDDTLRLPSAADDEPALAAAEEPSPSRLPEATDELERVTENIWSALGDVLRVLRPECEGLGFHETLGLLQALMRGEGASGPAVGETSLGSTATGTTASSATAASSAAALPVLAPTPTTVHAAHLLVLLLSAPAPHQENMNAIKAAAQTWWHEHGRQAWLGHGGAREGTEEQGDSLATKAMYQLVAQKILRVRHVGGGRVVSFA</sequence>
<feature type="compositionally biased region" description="Low complexity" evidence="1">
    <location>
        <begin position="325"/>
        <end position="334"/>
    </location>
</feature>
<dbReference type="EMBL" id="KZ819294">
    <property type="protein sequence ID" value="PWN97560.1"/>
    <property type="molecule type" value="Genomic_DNA"/>
</dbReference>
<gene>
    <name evidence="2" type="ORF">FA09DRAFT_330247</name>
</gene>
<dbReference type="AlphaFoldDB" id="A0A316Z718"/>
<dbReference type="RefSeq" id="XP_025597839.1">
    <property type="nucleotide sequence ID" value="XM_025742528.1"/>
</dbReference>
<dbReference type="Proteomes" id="UP000245946">
    <property type="component" value="Unassembled WGS sequence"/>
</dbReference>
<dbReference type="GeneID" id="37270072"/>
<feature type="region of interest" description="Disordered" evidence="1">
    <location>
        <begin position="108"/>
        <end position="127"/>
    </location>
</feature>
<feature type="compositionally biased region" description="Basic and acidic residues" evidence="1">
    <location>
        <begin position="70"/>
        <end position="84"/>
    </location>
</feature>
<protein>
    <submittedName>
        <fullName evidence="2">Uncharacterized protein</fullName>
    </submittedName>
</protein>
<feature type="compositionally biased region" description="Basic residues" evidence="1">
    <location>
        <begin position="247"/>
        <end position="257"/>
    </location>
</feature>
<dbReference type="OrthoDB" id="3365304at2759"/>
<feature type="region of interest" description="Disordered" evidence="1">
    <location>
        <begin position="323"/>
        <end position="342"/>
    </location>
</feature>
<feature type="compositionally biased region" description="Low complexity" evidence="1">
    <location>
        <begin position="191"/>
        <end position="212"/>
    </location>
</feature>
<evidence type="ECO:0000256" key="1">
    <source>
        <dbReference type="SAM" id="MobiDB-lite"/>
    </source>
</evidence>
<evidence type="ECO:0000313" key="3">
    <source>
        <dbReference type="Proteomes" id="UP000245946"/>
    </source>
</evidence>
<feature type="compositionally biased region" description="Low complexity" evidence="1">
    <location>
        <begin position="281"/>
        <end position="306"/>
    </location>
</feature>
<proteinExistence type="predicted"/>
<feature type="region of interest" description="Disordered" evidence="1">
    <location>
        <begin position="247"/>
        <end position="318"/>
    </location>
</feature>
<feature type="region of interest" description="Disordered" evidence="1">
    <location>
        <begin position="70"/>
        <end position="90"/>
    </location>
</feature>
<feature type="region of interest" description="Disordered" evidence="1">
    <location>
        <begin position="191"/>
        <end position="223"/>
    </location>
</feature>
<reference evidence="2 3" key="1">
    <citation type="journal article" date="2018" name="Mol. Biol. Evol.">
        <title>Broad Genomic Sampling Reveals a Smut Pathogenic Ancestry of the Fungal Clade Ustilaginomycotina.</title>
        <authorList>
            <person name="Kijpornyongpan T."/>
            <person name="Mondo S.J."/>
            <person name="Barry K."/>
            <person name="Sandor L."/>
            <person name="Lee J."/>
            <person name="Lipzen A."/>
            <person name="Pangilinan J."/>
            <person name="LaButti K."/>
            <person name="Hainaut M."/>
            <person name="Henrissat B."/>
            <person name="Grigoriev I.V."/>
            <person name="Spatafora J.W."/>
            <person name="Aime M.C."/>
        </authorList>
    </citation>
    <scope>NUCLEOTIDE SEQUENCE [LARGE SCALE GENOMIC DNA]</scope>
    <source>
        <strain evidence="2 3">MCA 4186</strain>
    </source>
</reference>
<keyword evidence="3" id="KW-1185">Reference proteome</keyword>
<accession>A0A316Z718</accession>
<name>A0A316Z718_9BASI</name>
<feature type="compositionally biased region" description="Basic and acidic residues" evidence="1">
    <location>
        <begin position="213"/>
        <end position="223"/>
    </location>
</feature>
<evidence type="ECO:0000313" key="2">
    <source>
        <dbReference type="EMBL" id="PWN97560.1"/>
    </source>
</evidence>
<organism evidence="2 3">
    <name type="scientific">Tilletiopsis washingtonensis</name>
    <dbReference type="NCBI Taxonomy" id="58919"/>
    <lineage>
        <taxon>Eukaryota</taxon>
        <taxon>Fungi</taxon>
        <taxon>Dikarya</taxon>
        <taxon>Basidiomycota</taxon>
        <taxon>Ustilaginomycotina</taxon>
        <taxon>Exobasidiomycetes</taxon>
        <taxon>Entylomatales</taxon>
        <taxon>Entylomatales incertae sedis</taxon>
        <taxon>Tilletiopsis</taxon>
    </lineage>
</organism>